<proteinExistence type="predicted"/>
<name>A0A0N4Z6Z6_PARTI</name>
<organism evidence="2 3">
    <name type="scientific">Parastrongyloides trichosuri</name>
    <name type="common">Possum-specific nematode worm</name>
    <dbReference type="NCBI Taxonomy" id="131310"/>
    <lineage>
        <taxon>Eukaryota</taxon>
        <taxon>Metazoa</taxon>
        <taxon>Ecdysozoa</taxon>
        <taxon>Nematoda</taxon>
        <taxon>Chromadorea</taxon>
        <taxon>Rhabditida</taxon>
        <taxon>Tylenchina</taxon>
        <taxon>Panagrolaimomorpha</taxon>
        <taxon>Strongyloidoidea</taxon>
        <taxon>Strongyloididae</taxon>
        <taxon>Parastrongyloides</taxon>
    </lineage>
</organism>
<dbReference type="AlphaFoldDB" id="A0A0N4Z6Z6"/>
<evidence type="ECO:0000313" key="3">
    <source>
        <dbReference type="WBParaSite" id="PTRK_0000295100.1"/>
    </source>
</evidence>
<sequence>MKLYFSILILLTLDNIVVESEGENDNENLKINLDNHILKDPSTFHYKEPKKIRCFECHSTGNSTWFSSCTKKRFCTGLWCVKGPDDGGYFRGCMDALPFLDHKEKCITYKDSNGIIKQNCYCNEEFCNSSNSLTLSCLFIVSSLFAIFRYLL</sequence>
<keyword evidence="2" id="KW-1185">Reference proteome</keyword>
<evidence type="ECO:0000313" key="2">
    <source>
        <dbReference type="Proteomes" id="UP000038045"/>
    </source>
</evidence>
<feature type="chain" id="PRO_5005891362" evidence="1">
    <location>
        <begin position="23"/>
        <end position="152"/>
    </location>
</feature>
<evidence type="ECO:0000256" key="1">
    <source>
        <dbReference type="SAM" id="SignalP"/>
    </source>
</evidence>
<dbReference type="WBParaSite" id="PTRK_0000295100.1">
    <property type="protein sequence ID" value="PTRK_0000295100.1"/>
    <property type="gene ID" value="PTRK_0000295100"/>
</dbReference>
<dbReference type="Proteomes" id="UP000038045">
    <property type="component" value="Unplaced"/>
</dbReference>
<accession>A0A0N4Z6Z6</accession>
<feature type="signal peptide" evidence="1">
    <location>
        <begin position="1"/>
        <end position="22"/>
    </location>
</feature>
<reference evidence="3" key="1">
    <citation type="submission" date="2017-02" db="UniProtKB">
        <authorList>
            <consortium name="WormBaseParasite"/>
        </authorList>
    </citation>
    <scope>IDENTIFICATION</scope>
</reference>
<protein>
    <submittedName>
        <fullName evidence="3">Activin_recp domain-containing protein</fullName>
    </submittedName>
</protein>
<keyword evidence="1" id="KW-0732">Signal</keyword>